<dbReference type="Proteomes" id="UP001283361">
    <property type="component" value="Unassembled WGS sequence"/>
</dbReference>
<accession>A0AAE0XPT5</accession>
<evidence type="ECO:0000313" key="2">
    <source>
        <dbReference type="Proteomes" id="UP001283361"/>
    </source>
</evidence>
<dbReference type="PANTHER" id="PTHR47027">
    <property type="entry name" value="REVERSE TRANSCRIPTASE DOMAIN-CONTAINING PROTEIN"/>
    <property type="match status" value="1"/>
</dbReference>
<keyword evidence="2" id="KW-1185">Reference proteome</keyword>
<name>A0AAE0XPT5_9GAST</name>
<comment type="caution">
    <text evidence="1">The sequence shown here is derived from an EMBL/GenBank/DDBJ whole genome shotgun (WGS) entry which is preliminary data.</text>
</comment>
<proteinExistence type="predicted"/>
<gene>
    <name evidence="1" type="ORF">RRG08_066784</name>
</gene>
<organism evidence="1 2">
    <name type="scientific">Elysia crispata</name>
    <name type="common">lettuce slug</name>
    <dbReference type="NCBI Taxonomy" id="231223"/>
    <lineage>
        <taxon>Eukaryota</taxon>
        <taxon>Metazoa</taxon>
        <taxon>Spiralia</taxon>
        <taxon>Lophotrochozoa</taxon>
        <taxon>Mollusca</taxon>
        <taxon>Gastropoda</taxon>
        <taxon>Heterobranchia</taxon>
        <taxon>Euthyneura</taxon>
        <taxon>Panpulmonata</taxon>
        <taxon>Sacoglossa</taxon>
        <taxon>Placobranchoidea</taxon>
        <taxon>Plakobranchidae</taxon>
        <taxon>Elysia</taxon>
    </lineage>
</organism>
<protein>
    <submittedName>
        <fullName evidence="1">Uncharacterized protein</fullName>
    </submittedName>
</protein>
<sequence length="128" mass="14183">MDYRSLSPASPMPARSLGIISLKKTNVIAQCTETPPSSTIDGYNLKVVQNFFYLGSIISSSLSIDSDINSRVAKAATVMANLNQHEWKNSRRTEKTSLRVYQACVLSTLLWGTRYLSEAEKESSIFDA</sequence>
<dbReference type="PANTHER" id="PTHR47027:SF20">
    <property type="entry name" value="REVERSE TRANSCRIPTASE-LIKE PROTEIN WITH RNA-DIRECTED DNA POLYMERASE DOMAIN"/>
    <property type="match status" value="1"/>
</dbReference>
<dbReference type="AlphaFoldDB" id="A0AAE0XPT5"/>
<dbReference type="EMBL" id="JAWDGP010007896">
    <property type="protein sequence ID" value="KAK3701291.1"/>
    <property type="molecule type" value="Genomic_DNA"/>
</dbReference>
<evidence type="ECO:0000313" key="1">
    <source>
        <dbReference type="EMBL" id="KAK3701291.1"/>
    </source>
</evidence>
<reference evidence="1" key="1">
    <citation type="journal article" date="2023" name="G3 (Bethesda)">
        <title>A reference genome for the long-term kleptoplast-retaining sea slug Elysia crispata morphotype clarki.</title>
        <authorList>
            <person name="Eastman K.E."/>
            <person name="Pendleton A.L."/>
            <person name="Shaikh M.A."/>
            <person name="Suttiyut T."/>
            <person name="Ogas R."/>
            <person name="Tomko P."/>
            <person name="Gavelis G."/>
            <person name="Widhalm J.R."/>
            <person name="Wisecaver J.H."/>
        </authorList>
    </citation>
    <scope>NUCLEOTIDE SEQUENCE</scope>
    <source>
        <strain evidence="1">ECLA1</strain>
    </source>
</reference>